<keyword evidence="1" id="KW-0472">Membrane</keyword>
<reference evidence="2" key="1">
    <citation type="journal article" date="2021" name="Proc. Natl. Acad. Sci. U.S.A.">
        <title>A Catalog of Tens of Thousands of Viruses from Human Metagenomes Reveals Hidden Associations with Chronic Diseases.</title>
        <authorList>
            <person name="Tisza M.J."/>
            <person name="Buck C.B."/>
        </authorList>
    </citation>
    <scope>NUCLEOTIDE SEQUENCE</scope>
    <source>
        <strain evidence="2">CtIEo13</strain>
    </source>
</reference>
<proteinExistence type="predicted"/>
<name>A0A8S5TKA5_9CAUD</name>
<dbReference type="EMBL" id="BK032835">
    <property type="protein sequence ID" value="DAF63226.1"/>
    <property type="molecule type" value="Genomic_DNA"/>
</dbReference>
<organism evidence="2">
    <name type="scientific">Siphoviridae sp. ctIEo13</name>
    <dbReference type="NCBI Taxonomy" id="2827833"/>
    <lineage>
        <taxon>Viruses</taxon>
        <taxon>Duplodnaviria</taxon>
        <taxon>Heunggongvirae</taxon>
        <taxon>Uroviricota</taxon>
        <taxon>Caudoviricetes</taxon>
    </lineage>
</organism>
<keyword evidence="1" id="KW-1133">Transmembrane helix</keyword>
<keyword evidence="1" id="KW-0812">Transmembrane</keyword>
<evidence type="ECO:0000313" key="2">
    <source>
        <dbReference type="EMBL" id="DAF63226.1"/>
    </source>
</evidence>
<evidence type="ECO:0000256" key="1">
    <source>
        <dbReference type="SAM" id="Phobius"/>
    </source>
</evidence>
<protein>
    <submittedName>
        <fullName evidence="2">Uncharacterized protein</fullName>
    </submittedName>
</protein>
<sequence length="46" mass="5465">MSLKRQNHFVICVHMFPILAIPVLVGNPHWEHVLLRNTQYYTKGYV</sequence>
<accession>A0A8S5TKA5</accession>
<feature type="transmembrane region" description="Helical" evidence="1">
    <location>
        <begin position="7"/>
        <end position="25"/>
    </location>
</feature>